<keyword evidence="8" id="KW-0411">Iron-sulfur</keyword>
<dbReference type="PROSITE" id="PS00198">
    <property type="entry name" value="4FE4S_FER_1"/>
    <property type="match status" value="2"/>
</dbReference>
<keyword evidence="1" id="KW-0813">Transport</keyword>
<dbReference type="SUPFAM" id="SSF54862">
    <property type="entry name" value="4Fe-4S ferredoxins"/>
    <property type="match status" value="1"/>
</dbReference>
<dbReference type="Gene3D" id="1.10.15.40">
    <property type="entry name" value="Electron transport complex subunit B, putative Fe-S cluster"/>
    <property type="match status" value="1"/>
</dbReference>
<dbReference type="InterPro" id="IPR010207">
    <property type="entry name" value="Elect_transpt_cplx_RnfB/RsxB"/>
</dbReference>
<dbReference type="Gene3D" id="3.30.70.20">
    <property type="match status" value="1"/>
</dbReference>
<evidence type="ECO:0000256" key="10">
    <source>
        <dbReference type="SAM" id="Coils"/>
    </source>
</evidence>
<evidence type="ECO:0000256" key="5">
    <source>
        <dbReference type="ARBA" id="ARBA00022967"/>
    </source>
</evidence>
<dbReference type="Proteomes" id="UP001165481">
    <property type="component" value="Unassembled WGS sequence"/>
</dbReference>
<name>A0ABT7ILX7_9BURK</name>
<keyword evidence="4" id="KW-0677">Repeat</keyword>
<dbReference type="InterPro" id="IPR007202">
    <property type="entry name" value="4Fe-4S_dom"/>
</dbReference>
<evidence type="ECO:0000313" key="14">
    <source>
        <dbReference type="Proteomes" id="UP001165481"/>
    </source>
</evidence>
<keyword evidence="9" id="KW-0472">Membrane</keyword>
<keyword evidence="6" id="KW-0249">Electron transport</keyword>
<comment type="caution">
    <text evidence="13">The sequence shown here is derived from an EMBL/GenBank/DDBJ whole genome shotgun (WGS) entry which is preliminary data.</text>
</comment>
<gene>
    <name evidence="13" type="ORF">MUN46_005355</name>
</gene>
<feature type="domain" description="4Fe-4S" evidence="12">
    <location>
        <begin position="1"/>
        <end position="61"/>
    </location>
</feature>
<keyword evidence="3" id="KW-0479">Metal-binding</keyword>
<proteinExistence type="predicted"/>
<evidence type="ECO:0000256" key="4">
    <source>
        <dbReference type="ARBA" id="ARBA00022737"/>
    </source>
</evidence>
<dbReference type="RefSeq" id="WP_243377245.1">
    <property type="nucleotide sequence ID" value="NZ_JAKZJU020000001.1"/>
</dbReference>
<dbReference type="Pfam" id="PF14697">
    <property type="entry name" value="Fer4_21"/>
    <property type="match status" value="1"/>
</dbReference>
<reference evidence="13" key="1">
    <citation type="submission" date="2023-03" db="EMBL/GenBank/DDBJ databases">
        <title>Mesosutterella sp. nov. isolated from porcine feces.</title>
        <authorList>
            <person name="Yu S."/>
        </authorList>
    </citation>
    <scope>NUCLEOTIDE SEQUENCE</scope>
    <source>
        <strain evidence="13">AGMB02718</strain>
    </source>
</reference>
<accession>A0ABT7ILX7</accession>
<evidence type="ECO:0000256" key="2">
    <source>
        <dbReference type="ARBA" id="ARBA00022485"/>
    </source>
</evidence>
<organism evidence="13 14">
    <name type="scientific">Mesosutterella faecium</name>
    <dbReference type="NCBI Taxonomy" id="2925194"/>
    <lineage>
        <taxon>Bacteria</taxon>
        <taxon>Pseudomonadati</taxon>
        <taxon>Pseudomonadota</taxon>
        <taxon>Betaproteobacteria</taxon>
        <taxon>Burkholderiales</taxon>
        <taxon>Sutterellaceae</taxon>
        <taxon>Mesosutterella</taxon>
    </lineage>
</organism>
<dbReference type="PROSITE" id="PS51379">
    <property type="entry name" value="4FE4S_FER_2"/>
    <property type="match status" value="2"/>
</dbReference>
<keyword evidence="2" id="KW-0004">4Fe-4S</keyword>
<keyword evidence="10" id="KW-0175">Coiled coil</keyword>
<keyword evidence="14" id="KW-1185">Reference proteome</keyword>
<dbReference type="PROSITE" id="PS51656">
    <property type="entry name" value="4FE4S"/>
    <property type="match status" value="1"/>
</dbReference>
<dbReference type="Pfam" id="PF04060">
    <property type="entry name" value="FeS"/>
    <property type="match status" value="1"/>
</dbReference>
<evidence type="ECO:0000259" key="12">
    <source>
        <dbReference type="PROSITE" id="PS51656"/>
    </source>
</evidence>
<evidence type="ECO:0000256" key="8">
    <source>
        <dbReference type="ARBA" id="ARBA00023014"/>
    </source>
</evidence>
<dbReference type="PANTHER" id="PTHR43560:SF1">
    <property type="entry name" value="ION-TRANSLOCATING OXIDOREDUCTASE COMPLEX SUBUNIT B"/>
    <property type="match status" value="1"/>
</dbReference>
<evidence type="ECO:0000259" key="11">
    <source>
        <dbReference type="PROSITE" id="PS51379"/>
    </source>
</evidence>
<feature type="domain" description="4Fe-4S ferredoxin-type" evidence="11">
    <location>
        <begin position="107"/>
        <end position="136"/>
    </location>
</feature>
<dbReference type="InterPro" id="IPR017896">
    <property type="entry name" value="4Fe4S_Fe-S-bd"/>
</dbReference>
<evidence type="ECO:0000256" key="3">
    <source>
        <dbReference type="ARBA" id="ARBA00022723"/>
    </source>
</evidence>
<evidence type="ECO:0000256" key="9">
    <source>
        <dbReference type="ARBA" id="ARBA00023136"/>
    </source>
</evidence>
<keyword evidence="7" id="KW-0408">Iron</keyword>
<evidence type="ECO:0000256" key="7">
    <source>
        <dbReference type="ARBA" id="ARBA00023004"/>
    </source>
</evidence>
<feature type="coiled-coil region" evidence="10">
    <location>
        <begin position="142"/>
        <end position="169"/>
    </location>
</feature>
<evidence type="ECO:0000256" key="1">
    <source>
        <dbReference type="ARBA" id="ARBA00022448"/>
    </source>
</evidence>
<evidence type="ECO:0000313" key="13">
    <source>
        <dbReference type="EMBL" id="MDL2059359.1"/>
    </source>
</evidence>
<keyword evidence="5" id="KW-1278">Translocase</keyword>
<feature type="domain" description="4Fe-4S ferredoxin-type" evidence="11">
    <location>
        <begin position="77"/>
        <end position="106"/>
    </location>
</feature>
<dbReference type="InterPro" id="IPR050395">
    <property type="entry name" value="4Fe4S_Ferredoxin_RnfB"/>
</dbReference>
<dbReference type="PANTHER" id="PTHR43560">
    <property type="entry name" value="ION-TRANSLOCATING OXIDOREDUCTASE COMPLEX SUBUNIT B"/>
    <property type="match status" value="1"/>
</dbReference>
<sequence>MAQPELLEALEDALPQTQCRQCGFEGCAAYARAMAEGRAPINRCASGGEAGIRQLARILGTKPLPLDPEYGREMPFAVARIRSSECIGCGRCVRVCPVDAVIGGQKRLHAVIESVCTGCALCQSACPLACIDMVEAGRAWSREDARLARRRHEQKLSRLEGERARAAELYRSLGEGDEARRKEAILALLGLAPKKN</sequence>
<protein>
    <submittedName>
        <fullName evidence="13">RnfABCDGE type electron transport complex subunit B</fullName>
    </submittedName>
</protein>
<dbReference type="NCBIfam" id="TIGR01944">
    <property type="entry name" value="rnfB"/>
    <property type="match status" value="1"/>
</dbReference>
<dbReference type="InterPro" id="IPR017900">
    <property type="entry name" value="4Fe4S_Fe_S_CS"/>
</dbReference>
<dbReference type="EMBL" id="JAKZJU020000001">
    <property type="protein sequence ID" value="MDL2059359.1"/>
    <property type="molecule type" value="Genomic_DNA"/>
</dbReference>
<evidence type="ECO:0000256" key="6">
    <source>
        <dbReference type="ARBA" id="ARBA00022982"/>
    </source>
</evidence>